<dbReference type="AlphaFoldDB" id="A0A1W5ZXF4"/>
<evidence type="ECO:0000313" key="2">
    <source>
        <dbReference type="Proteomes" id="UP000192527"/>
    </source>
</evidence>
<evidence type="ECO:0000313" key="1">
    <source>
        <dbReference type="EMBL" id="ARI77944.1"/>
    </source>
</evidence>
<keyword evidence="2" id="KW-1185">Reference proteome</keyword>
<reference evidence="1 2" key="1">
    <citation type="submission" date="2017-04" db="EMBL/GenBank/DDBJ databases">
        <title>The whole genome sequencing and assembly of Halobacillus mangrovi strain.</title>
        <authorList>
            <person name="Lee S.-J."/>
            <person name="Park M.-K."/>
            <person name="Kim J.-Y."/>
            <person name="Lee Y.-J."/>
            <person name="Yi H."/>
            <person name="Bahn Y.-S."/>
            <person name="Kim J.F."/>
            <person name="Lee D.-W."/>
        </authorList>
    </citation>
    <scope>NUCLEOTIDE SEQUENCE [LARGE SCALE GENOMIC DNA]</scope>
    <source>
        <strain evidence="1 2">KTB 131</strain>
    </source>
</reference>
<dbReference type="KEGG" id="hmn:HM131_14280"/>
<sequence length="93" mass="10843">MPRPLTIWLDEKKSLGVAELTDPVFGTSFHPIECTSYSKKEYVIIANLWYTTYTGARHYFRAHTNRYHPDGRMKKVCTTLCNVVKRGEFVENN</sequence>
<accession>A0A1W5ZXF4</accession>
<name>A0A1W5ZXF4_9BACI</name>
<dbReference type="Proteomes" id="UP000192527">
    <property type="component" value="Chromosome"/>
</dbReference>
<gene>
    <name evidence="1" type="ORF">HM131_14280</name>
</gene>
<dbReference type="STRING" id="402384.HM131_14280"/>
<organism evidence="1 2">
    <name type="scientific">Halobacillus mangrovi</name>
    <dbReference type="NCBI Taxonomy" id="402384"/>
    <lineage>
        <taxon>Bacteria</taxon>
        <taxon>Bacillati</taxon>
        <taxon>Bacillota</taxon>
        <taxon>Bacilli</taxon>
        <taxon>Bacillales</taxon>
        <taxon>Bacillaceae</taxon>
        <taxon>Halobacillus</taxon>
    </lineage>
</organism>
<protein>
    <submittedName>
        <fullName evidence="1">Uncharacterized protein</fullName>
    </submittedName>
</protein>
<dbReference type="EMBL" id="CP020772">
    <property type="protein sequence ID" value="ARI77944.1"/>
    <property type="molecule type" value="Genomic_DNA"/>
</dbReference>
<proteinExistence type="predicted"/>